<dbReference type="InterPro" id="IPR011108">
    <property type="entry name" value="RMMBL"/>
</dbReference>
<accession>A0A0F6CJS6</accession>
<feature type="binding site" evidence="12">
    <location>
        <position position="82"/>
    </location>
    <ligand>
        <name>Zn(2+)</name>
        <dbReference type="ChEBI" id="CHEBI:29105"/>
        <label>1</label>
        <note>catalytic</note>
    </ligand>
</feature>
<evidence type="ECO:0000256" key="11">
    <source>
        <dbReference type="PIRSR" id="PIRSR004803-2"/>
    </source>
</evidence>
<dbReference type="NCBIfam" id="TIGR00649">
    <property type="entry name" value="MG423"/>
    <property type="match status" value="1"/>
</dbReference>
<dbReference type="GO" id="GO:0003723">
    <property type="term" value="F:RNA binding"/>
    <property type="evidence" value="ECO:0007669"/>
    <property type="project" value="UniProtKB-UniRule"/>
</dbReference>
<dbReference type="InterPro" id="IPR042173">
    <property type="entry name" value="RNase_J_2"/>
</dbReference>
<dbReference type="InterPro" id="IPR004613">
    <property type="entry name" value="RNase_J"/>
</dbReference>
<keyword evidence="12" id="KW-0106">Calcium</keyword>
<feature type="active site" description="Proton acceptor" evidence="10">
    <location>
        <position position="377"/>
    </location>
</feature>
<feature type="binding site" evidence="12">
    <location>
        <position position="84"/>
    </location>
    <ligand>
        <name>Zn(2+)</name>
        <dbReference type="ChEBI" id="CHEBI:29105"/>
        <label>1</label>
        <note>catalytic</note>
    </ligand>
</feature>
<dbReference type="InterPro" id="IPR030854">
    <property type="entry name" value="RNase_J_bac"/>
</dbReference>
<dbReference type="Pfam" id="PF22505">
    <property type="entry name" value="RNase_J_b_CASP"/>
    <property type="match status" value="1"/>
</dbReference>
<dbReference type="Pfam" id="PF07521">
    <property type="entry name" value="RMMBL"/>
    <property type="match status" value="1"/>
</dbReference>
<dbReference type="GO" id="GO:0006364">
    <property type="term" value="P:rRNA processing"/>
    <property type="evidence" value="ECO:0007669"/>
    <property type="project" value="UniProtKB-UniRule"/>
</dbReference>
<dbReference type="KEGG" id="mgz:GCW_00095"/>
<feature type="binding site" evidence="12">
    <location>
        <position position="57"/>
    </location>
    <ligand>
        <name>Ca(2+)</name>
        <dbReference type="ChEBI" id="CHEBI:29108"/>
    </ligand>
</feature>
<feature type="binding site" evidence="12">
    <location>
        <position position="85"/>
    </location>
    <ligand>
        <name>Zn(2+)</name>
        <dbReference type="ChEBI" id="CHEBI:29105"/>
        <label>1</label>
        <note>catalytic</note>
    </ligand>
</feature>
<organism evidence="14 15">
    <name type="scientific">Mycoplasmoides gallisepticum S6</name>
    <dbReference type="NCBI Taxonomy" id="1006581"/>
    <lineage>
        <taxon>Bacteria</taxon>
        <taxon>Bacillati</taxon>
        <taxon>Mycoplasmatota</taxon>
        <taxon>Mycoplasmoidales</taxon>
        <taxon>Mycoplasmoidaceae</taxon>
        <taxon>Mycoplasmoides</taxon>
    </lineage>
</organism>
<feature type="binding site" evidence="12">
    <location>
        <position position="149"/>
    </location>
    <ligand>
        <name>Zn(2+)</name>
        <dbReference type="ChEBI" id="CHEBI:29105"/>
        <label>1</label>
        <note>catalytic</note>
    </ligand>
</feature>
<comment type="subunit">
    <text evidence="9">Homodimer, may be a subunit of the RNA degradosome.</text>
</comment>
<feature type="binding site" evidence="11">
    <location>
        <begin position="239"/>
        <end position="241"/>
    </location>
    <ligand>
        <name>substrate</name>
    </ligand>
</feature>
<keyword evidence="1 9" id="KW-0963">Cytoplasm</keyword>
<protein>
    <recommendedName>
        <fullName evidence="9">Ribonuclease J</fullName>
        <shortName evidence="9">RNase J</shortName>
        <ecNumber evidence="9">3.1.-.-</ecNumber>
    </recommendedName>
</protein>
<dbReference type="Proteomes" id="UP000018735">
    <property type="component" value="Chromosome"/>
</dbReference>
<comment type="cofactor">
    <cofactor evidence="12">
        <name>Zn(2+)</name>
        <dbReference type="ChEBI" id="CHEBI:29105"/>
    </cofactor>
    <text evidence="12">Binds 2 Zn(2+) ions per subunit. It is not clear if Zn(2+) or Mg(2+) is physiologically important.</text>
</comment>
<keyword evidence="8 9" id="KW-0694">RNA-binding</keyword>
<comment type="subcellular location">
    <subcellularLocation>
        <location evidence="9">Cytoplasm</location>
    </subcellularLocation>
</comment>
<dbReference type="PIRSF" id="PIRSF004803">
    <property type="entry name" value="RnjA"/>
    <property type="match status" value="1"/>
</dbReference>
<evidence type="ECO:0000256" key="8">
    <source>
        <dbReference type="ARBA" id="ARBA00022884"/>
    </source>
</evidence>
<dbReference type="EC" id="3.1.-.-" evidence="9"/>
<dbReference type="GO" id="GO:0004521">
    <property type="term" value="F:RNA endonuclease activity"/>
    <property type="evidence" value="ECO:0007669"/>
    <property type="project" value="UniProtKB-UniRule"/>
</dbReference>
<dbReference type="Gene3D" id="3.40.50.10710">
    <property type="entry name" value="Metallo-hydrolase/oxidoreductase"/>
    <property type="match status" value="1"/>
</dbReference>
<evidence type="ECO:0000259" key="13">
    <source>
        <dbReference type="SMART" id="SM00849"/>
    </source>
</evidence>
<evidence type="ECO:0000256" key="9">
    <source>
        <dbReference type="HAMAP-Rule" id="MF_01491"/>
    </source>
</evidence>
<dbReference type="EMBL" id="CP006916">
    <property type="protein sequence ID" value="AHB99348.1"/>
    <property type="molecule type" value="Genomic_DNA"/>
</dbReference>
<keyword evidence="5 9" id="KW-0378">Hydrolase</keyword>
<keyword evidence="2 9" id="KW-0540">Nuclease</keyword>
<dbReference type="PANTHER" id="PTHR43694:SF1">
    <property type="entry name" value="RIBONUCLEASE J"/>
    <property type="match status" value="1"/>
</dbReference>
<dbReference type="Pfam" id="PF17770">
    <property type="entry name" value="RNase_J_C"/>
    <property type="match status" value="1"/>
</dbReference>
<dbReference type="GO" id="GO:0008270">
    <property type="term" value="F:zinc ion binding"/>
    <property type="evidence" value="ECO:0007669"/>
    <property type="project" value="InterPro"/>
</dbReference>
<keyword evidence="4 9" id="KW-0255">Endonuclease</keyword>
<comment type="similarity">
    <text evidence="9">Belongs to the metallo-beta-lactamase superfamily. RNA-metabolizing metallo-beta-lactamase-like family. Bacterial RNase J subfamily.</text>
</comment>
<feature type="binding site" evidence="9 11">
    <location>
        <begin position="373"/>
        <end position="377"/>
    </location>
    <ligand>
        <name>substrate</name>
    </ligand>
</feature>
<name>A0A0F6CJS6_MYCGL</name>
<proteinExistence type="inferred from homology"/>
<keyword evidence="7 9" id="KW-0269">Exonuclease</keyword>
<evidence type="ECO:0000256" key="10">
    <source>
        <dbReference type="PIRSR" id="PIRSR004803-1"/>
    </source>
</evidence>
<keyword evidence="6 12" id="KW-0862">Zinc</keyword>
<dbReference type="HAMAP" id="MF_01491">
    <property type="entry name" value="RNase_J_bact"/>
    <property type="match status" value="1"/>
</dbReference>
<feature type="binding site" evidence="12">
    <location>
        <position position="80"/>
    </location>
    <ligand>
        <name>Zn(2+)</name>
        <dbReference type="ChEBI" id="CHEBI:29105"/>
        <label>1</label>
        <note>catalytic</note>
    </ligand>
</feature>
<evidence type="ECO:0000256" key="2">
    <source>
        <dbReference type="ARBA" id="ARBA00022722"/>
    </source>
</evidence>
<feature type="binding site" evidence="12">
    <location>
        <position position="55"/>
    </location>
    <ligand>
        <name>Ca(2+)</name>
        <dbReference type="ChEBI" id="CHEBI:29108"/>
    </ligand>
</feature>
<dbReference type="GO" id="GO:0004534">
    <property type="term" value="F:5'-3' RNA exonuclease activity"/>
    <property type="evidence" value="ECO:0007669"/>
    <property type="project" value="UniProtKB-UniRule"/>
</dbReference>
<dbReference type="RefSeq" id="WP_011883635.1">
    <property type="nucleotide sequence ID" value="NC_023030.2"/>
</dbReference>
<dbReference type="GO" id="GO:0005737">
    <property type="term" value="C:cytoplasm"/>
    <property type="evidence" value="ECO:0007669"/>
    <property type="project" value="UniProtKB-SubCell"/>
</dbReference>
<evidence type="ECO:0000256" key="12">
    <source>
        <dbReference type="PIRSR" id="PIRSR004803-3"/>
    </source>
</evidence>
<dbReference type="eggNOG" id="COG0595">
    <property type="taxonomic scope" value="Bacteria"/>
</dbReference>
<dbReference type="InterPro" id="IPR001279">
    <property type="entry name" value="Metallo-B-lactamas"/>
</dbReference>
<dbReference type="Pfam" id="PF00753">
    <property type="entry name" value="Lactamase_B"/>
    <property type="match status" value="1"/>
</dbReference>
<dbReference type="Gene3D" id="3.60.15.10">
    <property type="entry name" value="Ribonuclease Z/Hydroxyacylglutathione hydrolase-like"/>
    <property type="match status" value="1"/>
</dbReference>
<evidence type="ECO:0000256" key="6">
    <source>
        <dbReference type="ARBA" id="ARBA00022833"/>
    </source>
</evidence>
<feature type="binding site" evidence="12">
    <location>
        <position position="399"/>
    </location>
    <ligand>
        <name>Zn(2+)</name>
        <dbReference type="ChEBI" id="CHEBI:29105"/>
        <label>1</label>
        <note>catalytic</note>
    </ligand>
</feature>
<dbReference type="CDD" id="cd07714">
    <property type="entry name" value="RNaseJ_MBL-fold"/>
    <property type="match status" value="1"/>
</dbReference>
<feature type="domain" description="Metallo-beta-lactamase" evidence="13">
    <location>
        <begin position="27"/>
        <end position="222"/>
    </location>
</feature>
<dbReference type="HOGENOM" id="CLU_008727_3_1_14"/>
<feature type="binding site" evidence="12">
    <location>
        <position position="171"/>
    </location>
    <ligand>
        <name>Zn(2+)</name>
        <dbReference type="ChEBI" id="CHEBI:29105"/>
        <label>1</label>
        <note>catalytic</note>
    </ligand>
</feature>
<dbReference type="InterPro" id="IPR055132">
    <property type="entry name" value="RNase_J_b_CASP"/>
</dbReference>
<evidence type="ECO:0000256" key="7">
    <source>
        <dbReference type="ARBA" id="ARBA00022839"/>
    </source>
</evidence>
<keyword evidence="9" id="KW-0698">rRNA processing</keyword>
<gene>
    <name evidence="9" type="primary">rnj</name>
    <name evidence="14" type="ORF">GCW_00095</name>
</gene>
<keyword evidence="3 12" id="KW-0479">Metal-binding</keyword>
<evidence type="ECO:0000256" key="4">
    <source>
        <dbReference type="ARBA" id="ARBA00022759"/>
    </source>
</evidence>
<evidence type="ECO:0000256" key="5">
    <source>
        <dbReference type="ARBA" id="ARBA00022801"/>
    </source>
</evidence>
<dbReference type="AlphaFoldDB" id="A0A0F6CJS6"/>
<evidence type="ECO:0000313" key="14">
    <source>
        <dbReference type="EMBL" id="AHB99348.1"/>
    </source>
</evidence>
<reference evidence="14 15" key="1">
    <citation type="journal article" date="2011" name="PLoS ONE">
        <title>Core proteome of the minimal cell: comparative proteomics of three mollicute species.</title>
        <authorList>
            <person name="Fisunov G.Y."/>
            <person name="Alexeev D.G."/>
            <person name="Bazaleev N.A."/>
            <person name="Ladygina V.G."/>
            <person name="Galyamina M.A."/>
            <person name="Kondratov I.G."/>
            <person name="Zhukova N.A."/>
            <person name="Serebryakova M.V."/>
            <person name="Demina I.A."/>
            <person name="Govorun V.M."/>
        </authorList>
    </citation>
    <scope>NUCLEOTIDE SEQUENCE [LARGE SCALE GENOMIC DNA]</scope>
    <source>
        <strain evidence="14 15">S6</strain>
    </source>
</reference>
<evidence type="ECO:0000256" key="3">
    <source>
        <dbReference type="ARBA" id="ARBA00022723"/>
    </source>
</evidence>
<dbReference type="SMART" id="SM00849">
    <property type="entry name" value="Lactamase_B"/>
    <property type="match status" value="1"/>
</dbReference>
<dbReference type="SUPFAM" id="SSF56281">
    <property type="entry name" value="Metallo-hydrolase/oxidoreductase"/>
    <property type="match status" value="1"/>
</dbReference>
<evidence type="ECO:0000313" key="15">
    <source>
        <dbReference type="Proteomes" id="UP000018735"/>
    </source>
</evidence>
<comment type="cofactor">
    <cofactor evidence="12">
        <name>Ca(2+)</name>
        <dbReference type="ChEBI" id="CHEBI:29108"/>
    </cofactor>
    <text evidence="12">Binds 1 Ca(2+) cation per subunit. Seen in 1 crystal structure, it is not clear if it is physiologically important.</text>
</comment>
<dbReference type="PANTHER" id="PTHR43694">
    <property type="entry name" value="RIBONUCLEASE J"/>
    <property type="match status" value="1"/>
</dbReference>
<dbReference type="InterPro" id="IPR036866">
    <property type="entry name" value="RibonucZ/Hydroxyglut_hydro"/>
</dbReference>
<dbReference type="Gene3D" id="3.10.20.580">
    <property type="match status" value="1"/>
</dbReference>
<evidence type="ECO:0000256" key="1">
    <source>
        <dbReference type="ARBA" id="ARBA00022490"/>
    </source>
</evidence>
<sequence>MIKDFKDINPNKKPTKIFAFGGLEEVGKNMYGIEYDDELIIVDCGIKFSSVELLGIDGIVPNFAYAKANQHKIKALVITHGHEDHIGGIPYLLREVSVPVIYAPLMATKLIEKKLHEHHNLNQYKIVSYNDKSEFSTKHFKIDFYRVCHSIPDAFGVCVQTPNGNIVESGDYRFDFNAGNEELDIHKVVEISRRGIDLFMTETTNAEIPGFSSSEKEIYDNIKNIIKNANGRVILSTFASNVTRISEVIEIAIQHGRKICLLGKSMDNNVSISRDVGYINLKDDDIVESRYVEQHPDNEIMIFCTGSQGEELAALNMLASGRHPWIQLKKTDSIIMSSNPIPGNYAAVERLLNELSKEEGISIYENSPTLKLHASGHATMQEIQLMLSLLRPKYLFPIHGEYKMFTSLKRIAKKCGFDPENVALHKNGQIVYLIDRELYYTKETIDAEPLFIEGKSVSPNVKRIMNTRQVLSEEGIFAITVVIDKASKQIKTLPKLKSSGCFYLKESHGLMTKIAYEIKTNANEYLAKNQNYSEHELKKIIHESCRFYIWRNKHRNPLVVSNIREI</sequence>
<dbReference type="InterPro" id="IPR041636">
    <property type="entry name" value="RNase_J_C"/>
</dbReference>
<feature type="active site" description="Proton donor" evidence="10">
    <location>
        <position position="202"/>
    </location>
</feature>
<comment type="function">
    <text evidence="9">An RNase that has 5'-3' exonuclease and possibly endonuclease activity. Involved in maturation of rRNA and in some organisms also mRNA maturation and/or decay.</text>
</comment>